<dbReference type="Proteomes" id="UP000235598">
    <property type="component" value="Unassembled WGS sequence"/>
</dbReference>
<dbReference type="GO" id="GO:0005524">
    <property type="term" value="F:ATP binding"/>
    <property type="evidence" value="ECO:0007669"/>
    <property type="project" value="UniProtKB-UniRule"/>
</dbReference>
<dbReference type="Pfam" id="PF02786">
    <property type="entry name" value="CPSase_L_D2"/>
    <property type="match status" value="1"/>
</dbReference>
<organism evidence="12 13">
    <name type="scientific">Brevibacterium paucivorans</name>
    <dbReference type="NCBI Taxonomy" id="170994"/>
    <lineage>
        <taxon>Bacteria</taxon>
        <taxon>Bacillati</taxon>
        <taxon>Actinomycetota</taxon>
        <taxon>Actinomycetes</taxon>
        <taxon>Micrococcales</taxon>
        <taxon>Brevibacteriaceae</taxon>
        <taxon>Brevibacterium</taxon>
    </lineage>
</organism>
<comment type="cofactor">
    <cofactor evidence="1">
        <name>biotin</name>
        <dbReference type="ChEBI" id="CHEBI:57586"/>
    </cofactor>
</comment>
<dbReference type="SUPFAM" id="SSF52440">
    <property type="entry name" value="PreATP-grasp domain"/>
    <property type="match status" value="1"/>
</dbReference>
<evidence type="ECO:0000313" key="12">
    <source>
        <dbReference type="EMBL" id="PMD05939.1"/>
    </source>
</evidence>
<dbReference type="InterPro" id="IPR001882">
    <property type="entry name" value="Biotin_BS"/>
</dbReference>
<evidence type="ECO:0000256" key="7">
    <source>
        <dbReference type="PROSITE-ProRule" id="PRU00409"/>
    </source>
</evidence>
<feature type="domain" description="Biotin carboxylation" evidence="11">
    <location>
        <begin position="4"/>
        <end position="447"/>
    </location>
</feature>
<dbReference type="InterPro" id="IPR005481">
    <property type="entry name" value="BC-like_N"/>
</dbReference>
<keyword evidence="6" id="KW-0092">Biotin</keyword>
<dbReference type="PROSITE" id="PS00188">
    <property type="entry name" value="BIOTIN"/>
    <property type="match status" value="1"/>
</dbReference>
<feature type="region of interest" description="Disordered" evidence="8">
    <location>
        <begin position="486"/>
        <end position="515"/>
    </location>
</feature>
<evidence type="ECO:0000256" key="6">
    <source>
        <dbReference type="ARBA" id="ARBA00023267"/>
    </source>
</evidence>
<proteinExistence type="predicted"/>
<dbReference type="PROSITE" id="PS50975">
    <property type="entry name" value="ATP_GRASP"/>
    <property type="match status" value="1"/>
</dbReference>
<evidence type="ECO:0000256" key="1">
    <source>
        <dbReference type="ARBA" id="ARBA00001953"/>
    </source>
</evidence>
<dbReference type="InterPro" id="IPR000089">
    <property type="entry name" value="Biotin_lipoyl"/>
</dbReference>
<dbReference type="InterPro" id="IPR011764">
    <property type="entry name" value="Biotin_carboxylation_dom"/>
</dbReference>
<dbReference type="SMART" id="SM00878">
    <property type="entry name" value="Biotin_carb_C"/>
    <property type="match status" value="1"/>
</dbReference>
<evidence type="ECO:0000256" key="2">
    <source>
        <dbReference type="ARBA" id="ARBA00013263"/>
    </source>
</evidence>
<name>A0A2N6VPC6_9MICO</name>
<dbReference type="InterPro" id="IPR005479">
    <property type="entry name" value="CPAse_ATP-bd"/>
</dbReference>
<dbReference type="InterPro" id="IPR011761">
    <property type="entry name" value="ATP-grasp"/>
</dbReference>
<feature type="domain" description="Lipoyl-binding" evidence="9">
    <location>
        <begin position="505"/>
        <end position="580"/>
    </location>
</feature>
<evidence type="ECO:0000256" key="3">
    <source>
        <dbReference type="ARBA" id="ARBA00022598"/>
    </source>
</evidence>
<dbReference type="GO" id="GO:0046872">
    <property type="term" value="F:metal ion binding"/>
    <property type="evidence" value="ECO:0007669"/>
    <property type="project" value="InterPro"/>
</dbReference>
<keyword evidence="5 7" id="KW-0067">ATP-binding</keyword>
<protein>
    <recommendedName>
        <fullName evidence="2">biotin carboxylase</fullName>
        <ecNumber evidence="2">6.3.4.14</ecNumber>
    </recommendedName>
</protein>
<dbReference type="InterPro" id="IPR011054">
    <property type="entry name" value="Rudment_hybrid_motif"/>
</dbReference>
<dbReference type="OrthoDB" id="9760256at2"/>
<dbReference type="SUPFAM" id="SSF51230">
    <property type="entry name" value="Single hybrid motif"/>
    <property type="match status" value="1"/>
</dbReference>
<gene>
    <name evidence="12" type="ORF">CJ199_00570</name>
</gene>
<dbReference type="PROSITE" id="PS50968">
    <property type="entry name" value="BIOTINYL_LIPOYL"/>
    <property type="match status" value="1"/>
</dbReference>
<dbReference type="Pfam" id="PF00364">
    <property type="entry name" value="Biotin_lipoyl"/>
    <property type="match status" value="1"/>
</dbReference>
<dbReference type="RefSeq" id="WP_102237597.1">
    <property type="nucleotide sequence ID" value="NZ_JBDMHW010000001.1"/>
</dbReference>
<evidence type="ECO:0000256" key="4">
    <source>
        <dbReference type="ARBA" id="ARBA00022741"/>
    </source>
</evidence>
<accession>A0A2N6VPC6</accession>
<dbReference type="EMBL" id="PNHK01000001">
    <property type="protein sequence ID" value="PMD05939.1"/>
    <property type="molecule type" value="Genomic_DNA"/>
</dbReference>
<dbReference type="SUPFAM" id="SSF51246">
    <property type="entry name" value="Rudiment single hybrid motif"/>
    <property type="match status" value="1"/>
</dbReference>
<keyword evidence="4 7" id="KW-0547">Nucleotide-binding</keyword>
<dbReference type="PANTHER" id="PTHR18866:SF33">
    <property type="entry name" value="METHYLCROTONOYL-COA CARBOXYLASE SUBUNIT ALPHA, MITOCHONDRIAL-RELATED"/>
    <property type="match status" value="1"/>
</dbReference>
<evidence type="ECO:0000313" key="13">
    <source>
        <dbReference type="Proteomes" id="UP000235598"/>
    </source>
</evidence>
<sequence length="580" mass="62086">MSAQFSKVLIANRGEIALRIVRACRDLGLQSVAVYTSAESNADFVRFADDAWLLPGTGAATTYLDMRALIDIAHRAGAQAIHPGYGYLAESPEFARAVTEAGLTWIGPAPEALEALGDKAGARAVAEAVGAPTTPGSGRAVKDIEDALNIADTIGYPVAVKAVHGGGGRGFRTAANREDLPTALESASREAVAAFGRGECLLEKQIVRPRHIETQCLADSHGNVVVVSTRDCSLQRRHQKVVEEAPAPFLTDEQNQILVDASQKILSHVGYVGAATCEFLLGQDGTITFMEANARIQVEHTITEEVTGVDLVAWQLKIARGEELPSSMPAPRGHAFQFRINAENPANRFIPATGRIVELHEPAGPGIRMDSGVKEGTTVGTDFDPMLAKLIVTGEDREQALARARRALDEYILNGVATLLPLHRELVRTPAFTTDFSVYTLWLEQEFMPSFSAPQELTAETSPEDTTTDVVVEVDGHRLTVKVPASLTTGGQQTKVKPPRRRKSSRVSADSGDLTAPMQGTIVTVDVQPGDTVNEGDRLAVIEAMKMEQPLTATRTATVSEVCVEAGSAVKSGTPLVKFQ</sequence>
<dbReference type="SUPFAM" id="SSF56059">
    <property type="entry name" value="Glutathione synthetase ATP-binding domain-like"/>
    <property type="match status" value="1"/>
</dbReference>
<dbReference type="InterPro" id="IPR016185">
    <property type="entry name" value="PreATP-grasp_dom_sf"/>
</dbReference>
<dbReference type="Pfam" id="PF00289">
    <property type="entry name" value="Biotin_carb_N"/>
    <property type="match status" value="1"/>
</dbReference>
<comment type="caution">
    <text evidence="12">The sequence shown here is derived from an EMBL/GenBank/DDBJ whole genome shotgun (WGS) entry which is preliminary data.</text>
</comment>
<dbReference type="InterPro" id="IPR005482">
    <property type="entry name" value="Biotin_COase_C"/>
</dbReference>
<dbReference type="Gene3D" id="3.30.470.20">
    <property type="entry name" value="ATP-grasp fold, B domain"/>
    <property type="match status" value="1"/>
</dbReference>
<dbReference type="AlphaFoldDB" id="A0A2N6VPC6"/>
<dbReference type="EC" id="6.3.4.14" evidence="2"/>
<evidence type="ECO:0000256" key="8">
    <source>
        <dbReference type="SAM" id="MobiDB-lite"/>
    </source>
</evidence>
<evidence type="ECO:0000259" key="10">
    <source>
        <dbReference type="PROSITE" id="PS50975"/>
    </source>
</evidence>
<dbReference type="InterPro" id="IPR011053">
    <property type="entry name" value="Single_hybrid_motif"/>
</dbReference>
<evidence type="ECO:0000259" key="11">
    <source>
        <dbReference type="PROSITE" id="PS50979"/>
    </source>
</evidence>
<dbReference type="InterPro" id="IPR050856">
    <property type="entry name" value="Biotin_carboxylase_complex"/>
</dbReference>
<dbReference type="Pfam" id="PF02785">
    <property type="entry name" value="Biotin_carb_C"/>
    <property type="match status" value="1"/>
</dbReference>
<keyword evidence="3" id="KW-0436">Ligase</keyword>
<evidence type="ECO:0000259" key="9">
    <source>
        <dbReference type="PROSITE" id="PS50968"/>
    </source>
</evidence>
<evidence type="ECO:0000256" key="5">
    <source>
        <dbReference type="ARBA" id="ARBA00022840"/>
    </source>
</evidence>
<dbReference type="FunFam" id="2.40.50.100:FF:000003">
    <property type="entry name" value="Acetyl-CoA carboxylase biotin carboxyl carrier protein"/>
    <property type="match status" value="1"/>
</dbReference>
<feature type="domain" description="ATP-grasp" evidence="10">
    <location>
        <begin position="123"/>
        <end position="320"/>
    </location>
</feature>
<dbReference type="CDD" id="cd06850">
    <property type="entry name" value="biotinyl_domain"/>
    <property type="match status" value="1"/>
</dbReference>
<dbReference type="PROSITE" id="PS00867">
    <property type="entry name" value="CPSASE_2"/>
    <property type="match status" value="1"/>
</dbReference>
<dbReference type="PANTHER" id="PTHR18866">
    <property type="entry name" value="CARBOXYLASE:PYRUVATE/ACETYL-COA/PROPIONYL-COA CARBOXYLASE"/>
    <property type="match status" value="1"/>
</dbReference>
<dbReference type="GO" id="GO:0004075">
    <property type="term" value="F:biotin carboxylase activity"/>
    <property type="evidence" value="ECO:0007669"/>
    <property type="project" value="UniProtKB-EC"/>
</dbReference>
<dbReference type="PROSITE" id="PS50979">
    <property type="entry name" value="BC"/>
    <property type="match status" value="1"/>
</dbReference>
<dbReference type="FunFam" id="3.30.1490.20:FF:000003">
    <property type="entry name" value="acetyl-CoA carboxylase isoform X1"/>
    <property type="match status" value="1"/>
</dbReference>
<dbReference type="Gene3D" id="2.40.50.100">
    <property type="match status" value="1"/>
</dbReference>
<reference evidence="12 13" key="1">
    <citation type="submission" date="2017-09" db="EMBL/GenBank/DDBJ databases">
        <title>Bacterial strain isolated from the female urinary microbiota.</title>
        <authorList>
            <person name="Thomas-White K."/>
            <person name="Kumar N."/>
            <person name="Forster S."/>
            <person name="Putonti C."/>
            <person name="Lawley T."/>
            <person name="Wolfe A.J."/>
        </authorList>
    </citation>
    <scope>NUCLEOTIDE SEQUENCE [LARGE SCALE GENOMIC DNA]</scope>
    <source>
        <strain evidence="12 13">UMB1301</strain>
    </source>
</reference>